<evidence type="ECO:0000256" key="4">
    <source>
        <dbReference type="ARBA" id="ARBA00023033"/>
    </source>
</evidence>
<dbReference type="PANTHER" id="PTHR42847">
    <property type="entry name" value="ALKANESULFONATE MONOOXYGENASE"/>
    <property type="match status" value="1"/>
</dbReference>
<evidence type="ECO:0000259" key="5">
    <source>
        <dbReference type="Pfam" id="PF00296"/>
    </source>
</evidence>
<evidence type="ECO:0000256" key="3">
    <source>
        <dbReference type="ARBA" id="ARBA00023002"/>
    </source>
</evidence>
<sequence>MRLGLQVSRFSWEGAPASTGATWRAVARDADQAGLASLWVMDHFFQMAMAGSPEDDMLEGYTTLAHAAAVTERIELGTLVTGATYRHPGILLKTVTTLDVLSGGRAWLGIGAGWYEEEHLGLGVPFPSTRERFEVLEDTLRLAHRMFADDDRPFEGRVVRAERPLNHPQPVRRPPIMVGGGGERKTLRLVAQYADACNLFDTGLGPEGIPRKLEVLRGHCEDVGRPYDEISKTCLARLTMDAGSPLPEGVHGHSVEEAVDRLGRLREAGIDHVIASMANTTDPAAHDLLAEVVRRVG</sequence>
<dbReference type="Gene3D" id="3.20.20.30">
    <property type="entry name" value="Luciferase-like domain"/>
    <property type="match status" value="1"/>
</dbReference>
<dbReference type="InterPro" id="IPR036661">
    <property type="entry name" value="Luciferase-like_sf"/>
</dbReference>
<evidence type="ECO:0000313" key="7">
    <source>
        <dbReference type="Proteomes" id="UP001430172"/>
    </source>
</evidence>
<accession>A0ABS2CIM3</accession>
<dbReference type="InterPro" id="IPR019952">
    <property type="entry name" value="F420_OxRdatse_Rv1855c_pred"/>
</dbReference>
<protein>
    <submittedName>
        <fullName evidence="6">LLM class F420-dependent oxidoreductase</fullName>
    </submittedName>
</protein>
<organism evidence="6 7">
    <name type="scientific">Phycicoccus sonneratiae</name>
    <dbReference type="NCBI Taxonomy" id="2807628"/>
    <lineage>
        <taxon>Bacteria</taxon>
        <taxon>Bacillati</taxon>
        <taxon>Actinomycetota</taxon>
        <taxon>Actinomycetes</taxon>
        <taxon>Micrococcales</taxon>
        <taxon>Intrasporangiaceae</taxon>
        <taxon>Phycicoccus</taxon>
    </lineage>
</organism>
<keyword evidence="4" id="KW-0503">Monooxygenase</keyword>
<feature type="domain" description="Luciferase-like" evidence="5">
    <location>
        <begin position="18"/>
        <end position="240"/>
    </location>
</feature>
<evidence type="ECO:0000256" key="1">
    <source>
        <dbReference type="ARBA" id="ARBA00022630"/>
    </source>
</evidence>
<keyword evidence="1" id="KW-0285">Flavoprotein</keyword>
<dbReference type="RefSeq" id="WP_204130105.1">
    <property type="nucleotide sequence ID" value="NZ_JAFDVD010000005.1"/>
</dbReference>
<evidence type="ECO:0000313" key="6">
    <source>
        <dbReference type="EMBL" id="MBM6399625.1"/>
    </source>
</evidence>
<keyword evidence="7" id="KW-1185">Reference proteome</keyword>
<evidence type="ECO:0000256" key="2">
    <source>
        <dbReference type="ARBA" id="ARBA00022643"/>
    </source>
</evidence>
<comment type="caution">
    <text evidence="6">The sequence shown here is derived from an EMBL/GenBank/DDBJ whole genome shotgun (WGS) entry which is preliminary data.</text>
</comment>
<dbReference type="Proteomes" id="UP001430172">
    <property type="component" value="Unassembled WGS sequence"/>
</dbReference>
<dbReference type="InterPro" id="IPR050172">
    <property type="entry name" value="SsuD_RutA_monooxygenase"/>
</dbReference>
<name>A0ABS2CIM3_9MICO</name>
<reference evidence="6" key="1">
    <citation type="submission" date="2021-02" db="EMBL/GenBank/DDBJ databases">
        <title>Phycicoccus sp. MQZ13P-5T, whole genome shotgun sequence.</title>
        <authorList>
            <person name="Tuo L."/>
        </authorList>
    </citation>
    <scope>NUCLEOTIDE SEQUENCE</scope>
    <source>
        <strain evidence="6">MQZ13P-5</strain>
    </source>
</reference>
<gene>
    <name evidence="6" type="ORF">JQN70_04420</name>
</gene>
<dbReference type="PANTHER" id="PTHR42847:SF8">
    <property type="entry name" value="CONSERVED PROTEIN"/>
    <property type="match status" value="1"/>
</dbReference>
<dbReference type="SUPFAM" id="SSF51679">
    <property type="entry name" value="Bacterial luciferase-like"/>
    <property type="match status" value="1"/>
</dbReference>
<dbReference type="InterPro" id="IPR011251">
    <property type="entry name" value="Luciferase-like_dom"/>
</dbReference>
<dbReference type="EMBL" id="JAFDVD010000005">
    <property type="protein sequence ID" value="MBM6399625.1"/>
    <property type="molecule type" value="Genomic_DNA"/>
</dbReference>
<keyword evidence="2" id="KW-0288">FMN</keyword>
<keyword evidence="3" id="KW-0560">Oxidoreductase</keyword>
<dbReference type="NCBIfam" id="TIGR03560">
    <property type="entry name" value="F420_Rv1855c"/>
    <property type="match status" value="1"/>
</dbReference>
<proteinExistence type="predicted"/>
<dbReference type="Pfam" id="PF00296">
    <property type="entry name" value="Bac_luciferase"/>
    <property type="match status" value="1"/>
</dbReference>